<evidence type="ECO:0000313" key="6">
    <source>
        <dbReference type="Proteomes" id="UP001628091"/>
    </source>
</evidence>
<dbReference type="SUPFAM" id="SSF51182">
    <property type="entry name" value="RmlC-like cupins"/>
    <property type="match status" value="1"/>
</dbReference>
<keyword evidence="6" id="KW-1185">Reference proteome</keyword>
<dbReference type="InterPro" id="IPR018060">
    <property type="entry name" value="HTH_AraC"/>
</dbReference>
<dbReference type="Proteomes" id="UP001628091">
    <property type="component" value="Unassembled WGS sequence"/>
</dbReference>
<organism evidence="5 6">
    <name type="scientific">Phyllobacterium phragmitis</name>
    <dbReference type="NCBI Taxonomy" id="2670329"/>
    <lineage>
        <taxon>Bacteria</taxon>
        <taxon>Pseudomonadati</taxon>
        <taxon>Pseudomonadota</taxon>
        <taxon>Alphaproteobacteria</taxon>
        <taxon>Hyphomicrobiales</taxon>
        <taxon>Phyllobacteriaceae</taxon>
        <taxon>Phyllobacterium</taxon>
    </lineage>
</organism>
<reference evidence="5 6" key="1">
    <citation type="submission" date="2024-10" db="EMBL/GenBank/DDBJ databases">
        <title>Isolation, draft genome sequencing and identification of Phyllobacterium sp. NSA23, isolated from leaf soil.</title>
        <authorList>
            <person name="Akita H."/>
        </authorList>
    </citation>
    <scope>NUCLEOTIDE SEQUENCE [LARGE SCALE GENOMIC DNA]</scope>
    <source>
        <strain evidence="5 6">NSA23</strain>
    </source>
</reference>
<evidence type="ECO:0000256" key="3">
    <source>
        <dbReference type="ARBA" id="ARBA00023163"/>
    </source>
</evidence>
<dbReference type="InterPro" id="IPR014710">
    <property type="entry name" value="RmlC-like_jellyroll"/>
</dbReference>
<dbReference type="CDD" id="cd06124">
    <property type="entry name" value="cupin_NimR-like_N"/>
    <property type="match status" value="1"/>
</dbReference>
<dbReference type="InterPro" id="IPR011051">
    <property type="entry name" value="RmlC_Cupin_sf"/>
</dbReference>
<dbReference type="Pfam" id="PF12833">
    <property type="entry name" value="HTH_18"/>
    <property type="match status" value="1"/>
</dbReference>
<keyword evidence="2" id="KW-0238">DNA-binding</keyword>
<dbReference type="EMBL" id="BAAFZP010000001">
    <property type="protein sequence ID" value="GAB1582467.1"/>
    <property type="molecule type" value="Genomic_DNA"/>
</dbReference>
<dbReference type="SMART" id="SM00342">
    <property type="entry name" value="HTH_ARAC"/>
    <property type="match status" value="1"/>
</dbReference>
<dbReference type="SUPFAM" id="SSF46689">
    <property type="entry name" value="Homeodomain-like"/>
    <property type="match status" value="1"/>
</dbReference>
<comment type="caution">
    <text evidence="5">The sequence shown here is derived from an EMBL/GenBank/DDBJ whole genome shotgun (WGS) entry which is preliminary data.</text>
</comment>
<dbReference type="Gene3D" id="1.10.10.60">
    <property type="entry name" value="Homeodomain-like"/>
    <property type="match status" value="1"/>
</dbReference>
<evidence type="ECO:0000256" key="1">
    <source>
        <dbReference type="ARBA" id="ARBA00023015"/>
    </source>
</evidence>
<dbReference type="RefSeq" id="WP_407865096.1">
    <property type="nucleotide sequence ID" value="NZ_BAAFZP010000001.1"/>
</dbReference>
<evidence type="ECO:0000259" key="4">
    <source>
        <dbReference type="PROSITE" id="PS01124"/>
    </source>
</evidence>
<dbReference type="Pfam" id="PF02311">
    <property type="entry name" value="AraC_binding"/>
    <property type="match status" value="1"/>
</dbReference>
<accession>A0ABQ0H0M3</accession>
<dbReference type="InterPro" id="IPR003313">
    <property type="entry name" value="AraC-bd"/>
</dbReference>
<name>A0ABQ0H0M3_9HYPH</name>
<gene>
    <name evidence="5" type="ORF">PPNSA23_24100</name>
</gene>
<dbReference type="PANTHER" id="PTHR11019:SF199">
    <property type="entry name" value="HTH-TYPE TRANSCRIPTIONAL REGULATOR NIMR"/>
    <property type="match status" value="1"/>
</dbReference>
<dbReference type="PROSITE" id="PS01124">
    <property type="entry name" value="HTH_ARAC_FAMILY_2"/>
    <property type="match status" value="1"/>
</dbReference>
<dbReference type="PANTHER" id="PTHR11019">
    <property type="entry name" value="HTH-TYPE TRANSCRIPTIONAL REGULATOR NIMR"/>
    <property type="match status" value="1"/>
</dbReference>
<dbReference type="InterPro" id="IPR009057">
    <property type="entry name" value="Homeodomain-like_sf"/>
</dbReference>
<proteinExistence type="predicted"/>
<feature type="domain" description="HTH araC/xylS-type" evidence="4">
    <location>
        <begin position="160"/>
        <end position="260"/>
    </location>
</feature>
<protein>
    <submittedName>
        <fullName evidence="5">Helix-turn-helix transcriptional regulator</fullName>
    </submittedName>
</protein>
<keyword evidence="1" id="KW-0805">Transcription regulation</keyword>
<dbReference type="Gene3D" id="2.60.120.10">
    <property type="entry name" value="Jelly Rolls"/>
    <property type="match status" value="1"/>
</dbReference>
<keyword evidence="3" id="KW-0804">Transcription</keyword>
<evidence type="ECO:0000313" key="5">
    <source>
        <dbReference type="EMBL" id="GAB1582467.1"/>
    </source>
</evidence>
<sequence length="295" mass="32842">MTDFPHIPGFEGVDNVQRPVFSLITETTFVGETAPHHHNKAQLMYVIGGVLTLEAAGGIWTVPPRCALWIPGGVSHAGRMAGRIKIASLYIDPGLAAPLDRDCGILFVQPFLRELILRFDTLSPKADMDCGREARLISVLLDELGAAPLEPIHLPLPSDRRLRRLTESMIENPGLRFTIEEWGARVGASNRTLSRLFQRETGMSFVRWRQQLHVGLALQRLAQGELVTNVAGELGYESISAFIAMFRRMLGTTPARYFGEMVSGVPERRERKTLARDEGDQTIVTEPNIVPLRRP</sequence>
<evidence type="ECO:0000256" key="2">
    <source>
        <dbReference type="ARBA" id="ARBA00023125"/>
    </source>
</evidence>